<evidence type="ECO:0000259" key="2">
    <source>
        <dbReference type="Pfam" id="PF01636"/>
    </source>
</evidence>
<keyword evidence="4" id="KW-1185">Reference proteome</keyword>
<dbReference type="EMBL" id="JAPUFD010000014">
    <property type="protein sequence ID" value="MDI1491454.1"/>
    <property type="molecule type" value="Genomic_DNA"/>
</dbReference>
<feature type="compositionally biased region" description="Acidic residues" evidence="1">
    <location>
        <begin position="479"/>
        <end position="491"/>
    </location>
</feature>
<dbReference type="PANTHER" id="PTHR21310">
    <property type="entry name" value="AMINOGLYCOSIDE PHOSPHOTRANSFERASE-RELATED-RELATED"/>
    <property type="match status" value="1"/>
</dbReference>
<dbReference type="PANTHER" id="PTHR21310:SF56">
    <property type="entry name" value="AMINOGLYCOSIDE PHOSPHOTRANSFERASE DOMAIN-CONTAINING PROTEIN"/>
    <property type="match status" value="1"/>
</dbReference>
<dbReference type="InterPro" id="IPR002575">
    <property type="entry name" value="Aminoglycoside_PTrfase"/>
</dbReference>
<feature type="region of interest" description="Disordered" evidence="1">
    <location>
        <begin position="472"/>
        <end position="498"/>
    </location>
</feature>
<evidence type="ECO:0000313" key="4">
    <source>
        <dbReference type="Proteomes" id="UP001161017"/>
    </source>
</evidence>
<dbReference type="InterPro" id="IPR051678">
    <property type="entry name" value="AGP_Transferase"/>
</dbReference>
<feature type="region of interest" description="Disordered" evidence="1">
    <location>
        <begin position="1"/>
        <end position="33"/>
    </location>
</feature>
<accession>A0AA43QTL3</accession>
<feature type="domain" description="Aminoglycoside phosphotransferase" evidence="2">
    <location>
        <begin position="132"/>
        <end position="378"/>
    </location>
</feature>
<proteinExistence type="predicted"/>
<organism evidence="3 4">
    <name type="scientific">Ramalina farinacea</name>
    <dbReference type="NCBI Taxonomy" id="258253"/>
    <lineage>
        <taxon>Eukaryota</taxon>
        <taxon>Fungi</taxon>
        <taxon>Dikarya</taxon>
        <taxon>Ascomycota</taxon>
        <taxon>Pezizomycotina</taxon>
        <taxon>Lecanoromycetes</taxon>
        <taxon>OSLEUM clade</taxon>
        <taxon>Lecanoromycetidae</taxon>
        <taxon>Lecanorales</taxon>
        <taxon>Lecanorineae</taxon>
        <taxon>Ramalinaceae</taxon>
        <taxon>Ramalina</taxon>
    </lineage>
</organism>
<evidence type="ECO:0000256" key="1">
    <source>
        <dbReference type="SAM" id="MobiDB-lite"/>
    </source>
</evidence>
<name>A0AA43QTL3_9LECA</name>
<dbReference type="InterPro" id="IPR011009">
    <property type="entry name" value="Kinase-like_dom_sf"/>
</dbReference>
<dbReference type="SUPFAM" id="SSF56112">
    <property type="entry name" value="Protein kinase-like (PK-like)"/>
    <property type="match status" value="1"/>
</dbReference>
<evidence type="ECO:0000313" key="3">
    <source>
        <dbReference type="EMBL" id="MDI1491454.1"/>
    </source>
</evidence>
<comment type="caution">
    <text evidence="3">The sequence shown here is derived from an EMBL/GenBank/DDBJ whole genome shotgun (WGS) entry which is preliminary data.</text>
</comment>
<reference evidence="3" key="1">
    <citation type="journal article" date="2023" name="Genome Biol. Evol.">
        <title>First Whole Genome Sequence and Flow Cytometry Genome Size Data for the Lichen-Forming Fungus Ramalina farinacea (Ascomycota).</title>
        <authorList>
            <person name="Llewellyn T."/>
            <person name="Mian S."/>
            <person name="Hill R."/>
            <person name="Leitch I.J."/>
            <person name="Gaya E."/>
        </authorList>
    </citation>
    <scope>NUCLEOTIDE SEQUENCE</scope>
    <source>
        <strain evidence="3">LIQ254RAFAR</strain>
    </source>
</reference>
<dbReference type="Pfam" id="PF01636">
    <property type="entry name" value="APH"/>
    <property type="match status" value="1"/>
</dbReference>
<dbReference type="Proteomes" id="UP001161017">
    <property type="component" value="Unassembled WGS sequence"/>
</dbReference>
<sequence length="498" mass="55823">MEIAKPVQRCSSDHQEDAASILSTSSESPELRSQDEDIRSIASESVHSVTSTFKYGHESFEPFRIKVAQLCQEIWPLAGTTSRRKRSRCRALIRRLFRRTPSTIFTIHRGPGGSFNRIVDIEVKESAKGTPTSYVLRIPRFENARPDRDLAILEYVCQYYPSVPVAEVVKSDLTCNNVIGKPYLLQEKLSGFQVHSDAAEYLHLTHQQKLDFASQFGTILRTLFERKSKEPGLIELTSPSNTAEPSHGENACKFCIRPFEVGRPSPMGTEGHLDATPASGYQPDYTSPLNFLQGQLGRWQADAEMRGDELEAECMDKSSRLAAQLEKAGFLGKEGNAYVPSHRDLNNGPQNILIDVDQNGKLSITGILDWDSAIFAPAVVACQPPMWIWAWDSNGEEDEKLANETPPTMEAWQLKKAFEDAVGPGWLRLSYGHGFRLARKLCEFAFEGVHSSWKLEEMQELFREWAAMRPEGMEKIDGPMDDEDSPSDNDDSNGLSSI</sequence>
<gene>
    <name evidence="3" type="ORF">OHK93_002663</name>
</gene>
<dbReference type="AlphaFoldDB" id="A0AA43QTL3"/>
<protein>
    <recommendedName>
        <fullName evidence="2">Aminoglycoside phosphotransferase domain-containing protein</fullName>
    </recommendedName>
</protein>